<evidence type="ECO:0000256" key="1">
    <source>
        <dbReference type="ARBA" id="ARBA00003294"/>
    </source>
</evidence>
<dbReference type="InterPro" id="IPR002220">
    <property type="entry name" value="DapA-like"/>
</dbReference>
<dbReference type="InterPro" id="IPR005263">
    <property type="entry name" value="DapA"/>
</dbReference>
<dbReference type="GO" id="GO:0008840">
    <property type="term" value="F:4-hydroxy-tetrahydrodipicolinate synthase activity"/>
    <property type="evidence" value="ECO:0007669"/>
    <property type="project" value="UniProtKB-UniRule"/>
</dbReference>
<dbReference type="EMBL" id="BMZD01000002">
    <property type="protein sequence ID" value="GGZ91095.1"/>
    <property type="molecule type" value="Genomic_DNA"/>
</dbReference>
<keyword evidence="6 12" id="KW-0028">Amino-acid biosynthesis</keyword>
<keyword evidence="5 12" id="KW-0963">Cytoplasm</keyword>
<dbReference type="PANTHER" id="PTHR12128">
    <property type="entry name" value="DIHYDRODIPICOLINATE SYNTHASE"/>
    <property type="match status" value="1"/>
</dbReference>
<dbReference type="CDD" id="cd00950">
    <property type="entry name" value="DHDPS"/>
    <property type="match status" value="1"/>
</dbReference>
<evidence type="ECO:0000313" key="17">
    <source>
        <dbReference type="Proteomes" id="UP000634139"/>
    </source>
</evidence>
<evidence type="ECO:0000256" key="2">
    <source>
        <dbReference type="ARBA" id="ARBA00005120"/>
    </source>
</evidence>
<sequence length="316" mass="33821">MMGYPERGAAGAVTYGASAKVKSMFSGSIPALVTPFRDGAFDEKAFRRLVDWQIENGSAALVPCGTTGEASTLSNAEHHRVIEVCIEQAAGRVPVIAGCGSNDTMNARLHLNFSKKSGAAAGLCVAPYYNRPSQEGLIAHFSFLAENTELPIVLYNVPGRTVTDLKPETVIELVRRYPDTFIAIKDASGDLSRVTDHRMGISKDWCQLAGDDELALPFNAAGGVGCISVTANVAPKLCAEFQAACAENNLEKARELNDKLYPLHYAMFDDASPGPVKYALSRVHDWIGEELRLPLVPCSAAARKAVDAALEHAGLV</sequence>
<evidence type="ECO:0000256" key="4">
    <source>
        <dbReference type="ARBA" id="ARBA00012086"/>
    </source>
</evidence>
<comment type="pathway">
    <text evidence="2 12">Amino-acid biosynthesis; L-lysine biosynthesis via DAP pathway; (S)-tetrahydrodipicolinate from L-aspartate: step 3/4.</text>
</comment>
<keyword evidence="9 12" id="KW-0456">Lyase</keyword>
<dbReference type="GO" id="GO:0005829">
    <property type="term" value="C:cytosol"/>
    <property type="evidence" value="ECO:0007669"/>
    <property type="project" value="TreeGrafter"/>
</dbReference>
<evidence type="ECO:0000256" key="8">
    <source>
        <dbReference type="ARBA" id="ARBA00023154"/>
    </source>
</evidence>
<comment type="catalytic activity">
    <reaction evidence="11 12">
        <text>L-aspartate 4-semialdehyde + pyruvate = (2S,4S)-4-hydroxy-2,3,4,5-tetrahydrodipicolinate + H2O + H(+)</text>
        <dbReference type="Rhea" id="RHEA:34171"/>
        <dbReference type="ChEBI" id="CHEBI:15361"/>
        <dbReference type="ChEBI" id="CHEBI:15377"/>
        <dbReference type="ChEBI" id="CHEBI:15378"/>
        <dbReference type="ChEBI" id="CHEBI:67139"/>
        <dbReference type="ChEBI" id="CHEBI:537519"/>
        <dbReference type="EC" id="4.3.3.7"/>
    </reaction>
</comment>
<evidence type="ECO:0000256" key="3">
    <source>
        <dbReference type="ARBA" id="ARBA00007592"/>
    </source>
</evidence>
<proteinExistence type="inferred from homology"/>
<feature type="binding site" evidence="12 15">
    <location>
        <position position="227"/>
    </location>
    <ligand>
        <name>pyruvate</name>
        <dbReference type="ChEBI" id="CHEBI:15361"/>
    </ligand>
</feature>
<dbReference type="PRINTS" id="PR00146">
    <property type="entry name" value="DHPICSNTHASE"/>
</dbReference>
<name>A0A918VE07_9SPHN</name>
<feature type="active site" description="Proton donor/acceptor" evidence="12 14">
    <location>
        <position position="155"/>
    </location>
</feature>
<dbReference type="NCBIfam" id="TIGR00674">
    <property type="entry name" value="dapA"/>
    <property type="match status" value="1"/>
</dbReference>
<keyword evidence="8 12" id="KW-0457">Lysine biosynthesis</keyword>
<dbReference type="EC" id="4.3.3.7" evidence="4 12"/>
<gene>
    <name evidence="12 16" type="primary">dapA</name>
    <name evidence="16" type="ORF">GCM10011617_07790</name>
</gene>
<feature type="binding site" evidence="12 15">
    <location>
        <position position="67"/>
    </location>
    <ligand>
        <name>pyruvate</name>
        <dbReference type="ChEBI" id="CHEBI:15361"/>
    </ligand>
</feature>
<dbReference type="Gene3D" id="3.20.20.70">
    <property type="entry name" value="Aldolase class I"/>
    <property type="match status" value="1"/>
</dbReference>
<feature type="site" description="Part of a proton relay during catalysis" evidence="12">
    <location>
        <position position="129"/>
    </location>
</feature>
<comment type="subunit">
    <text evidence="12">Homotetramer; dimer of dimers.</text>
</comment>
<dbReference type="Proteomes" id="UP000634139">
    <property type="component" value="Unassembled WGS sequence"/>
</dbReference>
<comment type="function">
    <text evidence="1 12">Catalyzes the condensation of (S)-aspartate-beta-semialdehyde [(S)-ASA] and pyruvate to 4-hydroxy-tetrahydrodipicolinate (HTPA).</text>
</comment>
<evidence type="ECO:0000256" key="14">
    <source>
        <dbReference type="PIRSR" id="PIRSR001365-1"/>
    </source>
</evidence>
<dbReference type="AlphaFoldDB" id="A0A918VE07"/>
<dbReference type="Pfam" id="PF00701">
    <property type="entry name" value="DHDPS"/>
    <property type="match status" value="1"/>
</dbReference>
<comment type="caution">
    <text evidence="12">Was originally thought to be a dihydrodipicolinate synthase (DHDPS), catalyzing the condensation of (S)-aspartate-beta-semialdehyde [(S)-ASA] and pyruvate to dihydrodipicolinate (DHDP). However, it was shown in E.coli that the product of the enzymatic reaction is not dihydrodipicolinate but in fact (4S)-4-hydroxy-2,3,4,5-tetrahydro-(2S)-dipicolinic acid (HTPA), and that the consecutive dehydration reaction leading to DHDP is not spontaneous but catalyzed by DapB.</text>
</comment>
<evidence type="ECO:0000256" key="7">
    <source>
        <dbReference type="ARBA" id="ARBA00022915"/>
    </source>
</evidence>
<reference evidence="16" key="1">
    <citation type="journal article" date="2014" name="Int. J. Syst. Evol. Microbiol.">
        <title>Complete genome sequence of Corynebacterium casei LMG S-19264T (=DSM 44701T), isolated from a smear-ripened cheese.</title>
        <authorList>
            <consortium name="US DOE Joint Genome Institute (JGI-PGF)"/>
            <person name="Walter F."/>
            <person name="Albersmeier A."/>
            <person name="Kalinowski J."/>
            <person name="Ruckert C."/>
        </authorList>
    </citation>
    <scope>NUCLEOTIDE SEQUENCE</scope>
    <source>
        <strain evidence="16">KCTC 32422</strain>
    </source>
</reference>
<dbReference type="HAMAP" id="MF_00418">
    <property type="entry name" value="DapA"/>
    <property type="match status" value="1"/>
</dbReference>
<dbReference type="GO" id="GO:0019877">
    <property type="term" value="P:diaminopimelate biosynthetic process"/>
    <property type="evidence" value="ECO:0007669"/>
    <property type="project" value="UniProtKB-UniRule"/>
</dbReference>
<evidence type="ECO:0000313" key="16">
    <source>
        <dbReference type="EMBL" id="GGZ91095.1"/>
    </source>
</evidence>
<evidence type="ECO:0000256" key="12">
    <source>
        <dbReference type="HAMAP-Rule" id="MF_00418"/>
    </source>
</evidence>
<evidence type="ECO:0000256" key="9">
    <source>
        <dbReference type="ARBA" id="ARBA00023239"/>
    </source>
</evidence>
<evidence type="ECO:0000256" key="5">
    <source>
        <dbReference type="ARBA" id="ARBA00022490"/>
    </source>
</evidence>
<reference evidence="16" key="2">
    <citation type="submission" date="2020-09" db="EMBL/GenBank/DDBJ databases">
        <authorList>
            <person name="Sun Q."/>
            <person name="Kim S."/>
        </authorList>
    </citation>
    <scope>NUCLEOTIDE SEQUENCE</scope>
    <source>
        <strain evidence="16">KCTC 32422</strain>
    </source>
</reference>
<evidence type="ECO:0000256" key="13">
    <source>
        <dbReference type="PIRNR" id="PIRNR001365"/>
    </source>
</evidence>
<organism evidence="16 17">
    <name type="scientific">Novosphingobium arvoryzae</name>
    <dbReference type="NCBI Taxonomy" id="1256514"/>
    <lineage>
        <taxon>Bacteria</taxon>
        <taxon>Pseudomonadati</taxon>
        <taxon>Pseudomonadota</taxon>
        <taxon>Alphaproteobacteria</taxon>
        <taxon>Sphingomonadales</taxon>
        <taxon>Sphingomonadaceae</taxon>
        <taxon>Novosphingobium</taxon>
    </lineage>
</organism>
<comment type="similarity">
    <text evidence="3 12 13">Belongs to the DapA family.</text>
</comment>
<comment type="subcellular location">
    <subcellularLocation>
        <location evidence="12">Cytoplasm</location>
    </subcellularLocation>
</comment>
<dbReference type="SMART" id="SM01130">
    <property type="entry name" value="DHDPS"/>
    <property type="match status" value="1"/>
</dbReference>
<evidence type="ECO:0000256" key="10">
    <source>
        <dbReference type="ARBA" id="ARBA00023270"/>
    </source>
</evidence>
<comment type="caution">
    <text evidence="16">The sequence shown here is derived from an EMBL/GenBank/DDBJ whole genome shotgun (WGS) entry which is preliminary data.</text>
</comment>
<keyword evidence="7 12" id="KW-0220">Diaminopimelate biosynthesis</keyword>
<feature type="active site" description="Schiff-base intermediate with substrate" evidence="12 14">
    <location>
        <position position="185"/>
    </location>
</feature>
<protein>
    <recommendedName>
        <fullName evidence="4 12">4-hydroxy-tetrahydrodipicolinate synthase</fullName>
        <shortName evidence="12">HTPA synthase</shortName>
        <ecNumber evidence="4 12">4.3.3.7</ecNumber>
    </recommendedName>
</protein>
<dbReference type="InterPro" id="IPR013785">
    <property type="entry name" value="Aldolase_TIM"/>
</dbReference>
<keyword evidence="17" id="KW-1185">Reference proteome</keyword>
<dbReference type="SUPFAM" id="SSF51569">
    <property type="entry name" value="Aldolase"/>
    <property type="match status" value="1"/>
</dbReference>
<dbReference type="PROSITE" id="PS00665">
    <property type="entry name" value="DHDPS_1"/>
    <property type="match status" value="1"/>
</dbReference>
<feature type="site" description="Part of a proton relay during catalysis" evidence="12">
    <location>
        <position position="66"/>
    </location>
</feature>
<dbReference type="PANTHER" id="PTHR12128:SF66">
    <property type="entry name" value="4-HYDROXY-2-OXOGLUTARATE ALDOLASE, MITOCHONDRIAL"/>
    <property type="match status" value="1"/>
</dbReference>
<evidence type="ECO:0000256" key="6">
    <source>
        <dbReference type="ARBA" id="ARBA00022605"/>
    </source>
</evidence>
<accession>A0A918VE07</accession>
<evidence type="ECO:0000256" key="15">
    <source>
        <dbReference type="PIRSR" id="PIRSR001365-2"/>
    </source>
</evidence>
<keyword evidence="10 12" id="KW-0704">Schiff base</keyword>
<dbReference type="InterPro" id="IPR020624">
    <property type="entry name" value="Schiff_base-form_aldolases_CS"/>
</dbReference>
<dbReference type="GO" id="GO:0009089">
    <property type="term" value="P:lysine biosynthetic process via diaminopimelate"/>
    <property type="evidence" value="ECO:0007669"/>
    <property type="project" value="UniProtKB-UniRule"/>
</dbReference>
<dbReference type="PIRSF" id="PIRSF001365">
    <property type="entry name" value="DHDPS"/>
    <property type="match status" value="1"/>
</dbReference>
<evidence type="ECO:0000256" key="11">
    <source>
        <dbReference type="ARBA" id="ARBA00047836"/>
    </source>
</evidence>